<dbReference type="PIRSF" id="PIRSF001267">
    <property type="entry name" value="Pyrophosphatase_GppA_Ppx"/>
    <property type="match status" value="1"/>
</dbReference>
<comment type="cofactor">
    <cofactor evidence="1">
        <name>Mg(2+)</name>
        <dbReference type="ChEBI" id="CHEBI:18420"/>
    </cofactor>
</comment>
<dbReference type="InterPro" id="IPR003695">
    <property type="entry name" value="Ppx_GppA_N"/>
</dbReference>
<gene>
    <name evidence="13" type="ORF">HNQ52_000543</name>
</gene>
<proteinExistence type="inferred from homology"/>
<keyword evidence="9" id="KW-0472">Membrane</keyword>
<evidence type="ECO:0000256" key="7">
    <source>
        <dbReference type="ARBA" id="ARBA00022475"/>
    </source>
</evidence>
<sequence length="511" mass="56089">MPLKAADIDATALPDGELMAAVDLGSNSFHMIVARSVLGQLRIVDRLRETVRMAAGLTANGDIERSARQRALDCLARFGERLRHIPSQRVRAIATNTVRQLRNPQAFLVPAETALGHPIEIVSGREEARLIYLGVAQDMPPSAKQRLVIDIGGGSTEFIVGQGFEPLERESLQMGCVATTRRFFADGRLTRKRWKEGLTEISAEFQQFASTYRDLGWQEVIGSSGTVKAIGEMLGNSKNTRGAITDAGLLRLRDTLLDFDTLDDIDLPGLSNDRRPVIAGGVLILEACFAELGIKRMLVCESAMREGVLADMLGRAAQRDPRDASIAALMQRYGVDREHAARIETTALALFDQLADAWELDGDDRLLLAWAVRVHEIGLAIAHSQHHQHGAYVLEHSDISGFSRQEQQQLAALVRCQRRSIPAGVLNALPERNMAPTLRCIVLLRLAIALHRSHDRAPLPPLTLAADLRGGLQLTLPRAWLDGHALTRADLDTEREALDAMSIKLQVRASG</sequence>
<keyword evidence="14" id="KW-1185">Reference proteome</keyword>
<protein>
    <recommendedName>
        <fullName evidence="6">Exopolyphosphatase</fullName>
        <ecNumber evidence="5">3.6.1.11</ecNumber>
    </recommendedName>
</protein>
<dbReference type="InterPro" id="IPR022371">
    <property type="entry name" value="Exopolyphosphatase"/>
</dbReference>
<comment type="subunit">
    <text evidence="4">Homodimer.</text>
</comment>
<dbReference type="SUPFAM" id="SSF109604">
    <property type="entry name" value="HD-domain/PDEase-like"/>
    <property type="match status" value="1"/>
</dbReference>
<evidence type="ECO:0000256" key="4">
    <source>
        <dbReference type="ARBA" id="ARBA00011738"/>
    </source>
</evidence>
<evidence type="ECO:0000256" key="5">
    <source>
        <dbReference type="ARBA" id="ARBA00012451"/>
    </source>
</evidence>
<feature type="domain" description="Ppx/GppA phosphatase C-terminal" evidence="12">
    <location>
        <begin position="322"/>
        <end position="494"/>
    </location>
</feature>
<dbReference type="EMBL" id="JACHHP010000001">
    <property type="protein sequence ID" value="MBB5207027.1"/>
    <property type="molecule type" value="Genomic_DNA"/>
</dbReference>
<dbReference type="FunFam" id="3.30.420.40:FF:000023">
    <property type="entry name" value="Guanosine-5'-triphosphate,3'-diphosphate pyrophosphatase"/>
    <property type="match status" value="1"/>
</dbReference>
<dbReference type="PANTHER" id="PTHR30005">
    <property type="entry name" value="EXOPOLYPHOSPHATASE"/>
    <property type="match status" value="1"/>
</dbReference>
<dbReference type="EC" id="3.6.1.11" evidence="5"/>
<reference evidence="13 14" key="1">
    <citation type="submission" date="2020-08" db="EMBL/GenBank/DDBJ databases">
        <title>Genomic Encyclopedia of Type Strains, Phase IV (KMG-IV): sequencing the most valuable type-strain genomes for metagenomic binning, comparative biology and taxonomic classification.</title>
        <authorList>
            <person name="Goeker M."/>
        </authorList>
    </citation>
    <scope>NUCLEOTIDE SEQUENCE [LARGE SCALE GENOMIC DNA]</scope>
    <source>
        <strain evidence="13 14">DSM 24163</strain>
    </source>
</reference>
<dbReference type="Gene3D" id="3.30.420.40">
    <property type="match status" value="1"/>
</dbReference>
<evidence type="ECO:0000256" key="8">
    <source>
        <dbReference type="ARBA" id="ARBA00022801"/>
    </source>
</evidence>
<evidence type="ECO:0000256" key="2">
    <source>
        <dbReference type="ARBA" id="ARBA00004202"/>
    </source>
</evidence>
<dbReference type="AlphaFoldDB" id="A0A7W8D3X8"/>
<evidence type="ECO:0000256" key="3">
    <source>
        <dbReference type="ARBA" id="ARBA00007125"/>
    </source>
</evidence>
<dbReference type="InterPro" id="IPR048950">
    <property type="entry name" value="Ppx_GppA_C"/>
</dbReference>
<comment type="caution">
    <text evidence="13">The sequence shown here is derived from an EMBL/GenBank/DDBJ whole genome shotgun (WGS) entry which is preliminary data.</text>
</comment>
<dbReference type="FunFam" id="3.30.420.150:FF:000001">
    <property type="entry name" value="Guanosine-5'-triphosphate,3'-diphosphate pyrophosphatase"/>
    <property type="match status" value="1"/>
</dbReference>
<dbReference type="Proteomes" id="UP000521199">
    <property type="component" value="Unassembled WGS sequence"/>
</dbReference>
<comment type="similarity">
    <text evidence="3">Belongs to the GppA/Ppx family.</text>
</comment>
<keyword evidence="8 13" id="KW-0378">Hydrolase</keyword>
<comment type="subcellular location">
    <subcellularLocation>
        <location evidence="2">Cell membrane</location>
        <topology evidence="2">Peripheral membrane protein</topology>
    </subcellularLocation>
</comment>
<dbReference type="PANTHER" id="PTHR30005:SF14">
    <property type="entry name" value="EXOPOLYPHOSPHATASE"/>
    <property type="match status" value="1"/>
</dbReference>
<name>A0A7W8D3X8_9GAMM</name>
<evidence type="ECO:0000256" key="1">
    <source>
        <dbReference type="ARBA" id="ARBA00001946"/>
    </source>
</evidence>
<evidence type="ECO:0000259" key="12">
    <source>
        <dbReference type="Pfam" id="PF21447"/>
    </source>
</evidence>
<dbReference type="NCBIfam" id="TIGR03706">
    <property type="entry name" value="exo_poly_only"/>
    <property type="match status" value="1"/>
</dbReference>
<dbReference type="Gene3D" id="1.10.3210.10">
    <property type="entry name" value="Hypothetical protein af1432"/>
    <property type="match status" value="1"/>
</dbReference>
<evidence type="ECO:0000259" key="11">
    <source>
        <dbReference type="Pfam" id="PF02541"/>
    </source>
</evidence>
<organism evidence="13 14">
    <name type="scientific">Chiayiivirga flava</name>
    <dbReference type="NCBI Taxonomy" id="659595"/>
    <lineage>
        <taxon>Bacteria</taxon>
        <taxon>Pseudomonadati</taxon>
        <taxon>Pseudomonadota</taxon>
        <taxon>Gammaproteobacteria</taxon>
        <taxon>Lysobacterales</taxon>
        <taxon>Lysobacteraceae</taxon>
        <taxon>Chiayiivirga</taxon>
    </lineage>
</organism>
<feature type="domain" description="Ppx/GppA phosphatase N-terminal" evidence="11">
    <location>
        <begin position="32"/>
        <end position="315"/>
    </location>
</feature>
<dbReference type="InterPro" id="IPR043129">
    <property type="entry name" value="ATPase_NBD"/>
</dbReference>
<comment type="catalytic activity">
    <reaction evidence="10">
        <text>[phosphate](n) + H2O = [phosphate](n-1) + phosphate + H(+)</text>
        <dbReference type="Rhea" id="RHEA:21528"/>
        <dbReference type="Rhea" id="RHEA-COMP:9859"/>
        <dbReference type="Rhea" id="RHEA-COMP:14279"/>
        <dbReference type="ChEBI" id="CHEBI:15377"/>
        <dbReference type="ChEBI" id="CHEBI:15378"/>
        <dbReference type="ChEBI" id="CHEBI:16838"/>
        <dbReference type="ChEBI" id="CHEBI:43474"/>
        <dbReference type="EC" id="3.6.1.11"/>
    </reaction>
</comment>
<keyword evidence="7" id="KW-1003">Cell membrane</keyword>
<dbReference type="Gene3D" id="3.30.420.150">
    <property type="entry name" value="Exopolyphosphatase. Domain 2"/>
    <property type="match status" value="1"/>
</dbReference>
<dbReference type="InterPro" id="IPR050273">
    <property type="entry name" value="GppA/Ppx_hydrolase"/>
</dbReference>
<evidence type="ECO:0000313" key="14">
    <source>
        <dbReference type="Proteomes" id="UP000521199"/>
    </source>
</evidence>
<evidence type="ECO:0000256" key="10">
    <source>
        <dbReference type="ARBA" id="ARBA00047607"/>
    </source>
</evidence>
<dbReference type="GO" id="GO:0004309">
    <property type="term" value="F:exopolyphosphatase activity"/>
    <property type="evidence" value="ECO:0007669"/>
    <property type="project" value="UniProtKB-EC"/>
</dbReference>
<dbReference type="GO" id="GO:0006798">
    <property type="term" value="P:polyphosphate catabolic process"/>
    <property type="evidence" value="ECO:0007669"/>
    <property type="project" value="TreeGrafter"/>
</dbReference>
<evidence type="ECO:0000256" key="9">
    <source>
        <dbReference type="ARBA" id="ARBA00023136"/>
    </source>
</evidence>
<evidence type="ECO:0000256" key="6">
    <source>
        <dbReference type="ARBA" id="ARBA00020416"/>
    </source>
</evidence>
<dbReference type="Pfam" id="PF02541">
    <property type="entry name" value="Ppx-GppA"/>
    <property type="match status" value="1"/>
</dbReference>
<dbReference type="RefSeq" id="WP_183959545.1">
    <property type="nucleotide sequence ID" value="NZ_JACHHP010000001.1"/>
</dbReference>
<dbReference type="SUPFAM" id="SSF53067">
    <property type="entry name" value="Actin-like ATPase domain"/>
    <property type="match status" value="2"/>
</dbReference>
<dbReference type="Pfam" id="PF21447">
    <property type="entry name" value="Ppx-GppA_III"/>
    <property type="match status" value="1"/>
</dbReference>
<dbReference type="InterPro" id="IPR030673">
    <property type="entry name" value="PyroPPase_GppA_Ppx"/>
</dbReference>
<dbReference type="CDD" id="cd24053">
    <property type="entry name" value="ASKHA_NBD_EcPPX-GppA-like"/>
    <property type="match status" value="1"/>
</dbReference>
<accession>A0A7W8D3X8</accession>
<evidence type="ECO:0000313" key="13">
    <source>
        <dbReference type="EMBL" id="MBB5207027.1"/>
    </source>
</evidence>
<dbReference type="GO" id="GO:0005886">
    <property type="term" value="C:plasma membrane"/>
    <property type="evidence" value="ECO:0007669"/>
    <property type="project" value="UniProtKB-SubCell"/>
</dbReference>